<dbReference type="RefSeq" id="WP_053757788.1">
    <property type="nucleotide sequence ID" value="NZ_CBDRHE010000006.1"/>
</dbReference>
<dbReference type="Pfam" id="PF13416">
    <property type="entry name" value="SBP_bac_8"/>
    <property type="match status" value="1"/>
</dbReference>
<dbReference type="GO" id="GO:0055052">
    <property type="term" value="C:ATP-binding cassette (ABC) transporter complex, substrate-binding subunit-containing"/>
    <property type="evidence" value="ECO:0007669"/>
    <property type="project" value="TreeGrafter"/>
</dbReference>
<proteinExistence type="inferred from homology"/>
<evidence type="ECO:0000256" key="4">
    <source>
        <dbReference type="SAM" id="MobiDB-lite"/>
    </source>
</evidence>
<comment type="similarity">
    <text evidence="1">Belongs to the bacterial solute-binding protein 1 family.</text>
</comment>
<dbReference type="CDD" id="cd13585">
    <property type="entry name" value="PBP2_TMBP_like"/>
    <property type="match status" value="1"/>
</dbReference>
<evidence type="ECO:0000256" key="2">
    <source>
        <dbReference type="ARBA" id="ARBA00022448"/>
    </source>
</evidence>
<dbReference type="KEGG" id="scad:DN051_04225"/>
<keyword evidence="2" id="KW-0813">Transport</keyword>
<feature type="region of interest" description="Disordered" evidence="4">
    <location>
        <begin position="402"/>
        <end position="421"/>
    </location>
</feature>
<evidence type="ECO:0000313" key="5">
    <source>
        <dbReference type="EMBL" id="AWW35951.1"/>
    </source>
</evidence>
<dbReference type="GO" id="GO:0015768">
    <property type="term" value="P:maltose transport"/>
    <property type="evidence" value="ECO:0007669"/>
    <property type="project" value="TreeGrafter"/>
</dbReference>
<organism evidence="5 6">
    <name type="scientific">Streptomyces cadmiisoli</name>
    <dbReference type="NCBI Taxonomy" id="2184053"/>
    <lineage>
        <taxon>Bacteria</taxon>
        <taxon>Bacillati</taxon>
        <taxon>Actinomycetota</taxon>
        <taxon>Actinomycetes</taxon>
        <taxon>Kitasatosporales</taxon>
        <taxon>Streptomycetaceae</taxon>
        <taxon>Streptomyces</taxon>
        <taxon>Streptomyces aurantiacus group</taxon>
    </lineage>
</organism>
<dbReference type="PANTHER" id="PTHR30061:SF50">
    <property type="entry name" value="MALTOSE_MALTODEXTRIN-BINDING PERIPLASMIC PROTEIN"/>
    <property type="match status" value="1"/>
</dbReference>
<keyword evidence="6" id="KW-1185">Reference proteome</keyword>
<dbReference type="Proteomes" id="UP000249616">
    <property type="component" value="Chromosome"/>
</dbReference>
<reference evidence="5 6" key="1">
    <citation type="journal article" date="2019" name="Int. J. Syst. Evol. Microbiol.">
        <title>Streptomyces cadmiisoli sp. nov., a novel actinomycete isolated from cadmium-contaminated soil.</title>
        <authorList>
            <person name="Li K."/>
            <person name="Tang X."/>
            <person name="Zhao J."/>
            <person name="Guo Y."/>
            <person name="Tang Y."/>
            <person name="Gao J."/>
        </authorList>
    </citation>
    <scope>NUCLEOTIDE SEQUENCE [LARGE SCALE GENOMIC DNA]</scope>
    <source>
        <strain evidence="5 6">ZFG47</strain>
    </source>
</reference>
<evidence type="ECO:0000313" key="6">
    <source>
        <dbReference type="Proteomes" id="UP000249616"/>
    </source>
</evidence>
<gene>
    <name evidence="5" type="ORF">DN051_04225</name>
</gene>
<dbReference type="InterPro" id="IPR006059">
    <property type="entry name" value="SBP"/>
</dbReference>
<dbReference type="EMBL" id="CP030073">
    <property type="protein sequence ID" value="AWW35951.1"/>
    <property type="molecule type" value="Genomic_DNA"/>
</dbReference>
<evidence type="ECO:0000256" key="3">
    <source>
        <dbReference type="ARBA" id="ARBA00022729"/>
    </source>
</evidence>
<dbReference type="AlphaFoldDB" id="A0A2Z4IS51"/>
<protein>
    <submittedName>
        <fullName evidence="5">Sugar ABC transporter substrate-binding protein</fullName>
    </submittedName>
</protein>
<dbReference type="GO" id="GO:0042956">
    <property type="term" value="P:maltodextrin transmembrane transport"/>
    <property type="evidence" value="ECO:0007669"/>
    <property type="project" value="TreeGrafter"/>
</dbReference>
<dbReference type="PANTHER" id="PTHR30061">
    <property type="entry name" value="MALTOSE-BINDING PERIPLASMIC PROTEIN"/>
    <property type="match status" value="1"/>
</dbReference>
<evidence type="ECO:0000256" key="1">
    <source>
        <dbReference type="ARBA" id="ARBA00008520"/>
    </source>
</evidence>
<sequence length="421" mass="44230">MPSVGGRVRAGIARAGGKRVPALAATLACATAALGLTGCAAEPDPGTVTVLNSATDTAEHTANQRFFDRCAKPLGIKVEQISVPADQIASKTLRMASSDSLTDILELDGSELPQFAQTEGLRPLKEAGVDTSGFSASATSLGSYDGVQYGVARSVNSLALIYNTKLLEDAGIDPPRTWAELREAAKKLTEGDTYGMAFSASPNADGVYQFLPFFWSAGGDEAKLDNGKGEAALQLWKDLLADGSASRSVVNWNQQDVNDQFVAGRAAMMINGPWQVPVLSAQKNVDWAVAKIPVPEAGKDAVPPIGGTVMAVPKNEDRAREKRAGDLLNCLNSEQNQLQWGESVNNVPTRASAAQAYAEQNPKLAPFAELVTTARSRTAKVGTGWPIVGDALAGAFQSVLTGRTSPEQAMDRAQQQASAGK</sequence>
<keyword evidence="3" id="KW-0732">Signal</keyword>
<dbReference type="Gene3D" id="3.40.190.10">
    <property type="entry name" value="Periplasmic binding protein-like II"/>
    <property type="match status" value="2"/>
</dbReference>
<dbReference type="SUPFAM" id="SSF53850">
    <property type="entry name" value="Periplasmic binding protein-like II"/>
    <property type="match status" value="1"/>
</dbReference>
<name>A0A2Z4IS51_9ACTN</name>
<dbReference type="GO" id="GO:1901982">
    <property type="term" value="F:maltose binding"/>
    <property type="evidence" value="ECO:0007669"/>
    <property type="project" value="TreeGrafter"/>
</dbReference>
<accession>A0A2Z4IS51</accession>